<reference evidence="2 3" key="1">
    <citation type="submission" date="2020-10" db="EMBL/GenBank/DDBJ databases">
        <title>Wide distribution of Phycisphaera-like planctomycetes from WD2101 soil group in peatlands and genome analysis of the first cultivated representative.</title>
        <authorList>
            <person name="Dedysh S.N."/>
            <person name="Beletsky A.V."/>
            <person name="Ivanova A."/>
            <person name="Kulichevskaya I.S."/>
            <person name="Suzina N.E."/>
            <person name="Philippov D.A."/>
            <person name="Rakitin A.L."/>
            <person name="Mardanov A.V."/>
            <person name="Ravin N.V."/>
        </authorList>
    </citation>
    <scope>NUCLEOTIDE SEQUENCE [LARGE SCALE GENOMIC DNA]</scope>
    <source>
        <strain evidence="2 3">M1803</strain>
    </source>
</reference>
<keyword evidence="3" id="KW-1185">Reference proteome</keyword>
<dbReference type="KEGG" id="hbs:IPV69_14525"/>
<dbReference type="Pfam" id="PF12697">
    <property type="entry name" value="Abhydrolase_6"/>
    <property type="match status" value="1"/>
</dbReference>
<accession>A0A7M2WQ17</accession>
<organism evidence="2 3">
    <name type="scientific">Humisphaera borealis</name>
    <dbReference type="NCBI Taxonomy" id="2807512"/>
    <lineage>
        <taxon>Bacteria</taxon>
        <taxon>Pseudomonadati</taxon>
        <taxon>Planctomycetota</taxon>
        <taxon>Phycisphaerae</taxon>
        <taxon>Tepidisphaerales</taxon>
        <taxon>Tepidisphaeraceae</taxon>
        <taxon>Humisphaera</taxon>
    </lineage>
</organism>
<dbReference type="PANTHER" id="PTHR46438">
    <property type="entry name" value="ALPHA/BETA-HYDROLASES SUPERFAMILY PROTEIN"/>
    <property type="match status" value="1"/>
</dbReference>
<dbReference type="GO" id="GO:0016787">
    <property type="term" value="F:hydrolase activity"/>
    <property type="evidence" value="ECO:0007669"/>
    <property type="project" value="UniProtKB-KW"/>
</dbReference>
<dbReference type="RefSeq" id="WP_206290408.1">
    <property type="nucleotide sequence ID" value="NZ_CP063458.1"/>
</dbReference>
<sequence>MASNYHIWRRNNVHYEKKGLGDPILLIHNIYPGASHQEFRRNVDYLARTHTVYAIDLLGFGDSDAPRRRYTARLYIDLIQDFCREVIRQRTDVVAAGLSCAYVSQAASEDVCLFGYIVFICPRSEPTGLDLPRWAVPIRHFSLATRGLGSGFYETVTSSYSLSQYLLGCFHNPKAVTKPLVELVRANARREGSMYAYAGLLVGYLDWPLLKSLPKVASRILLIWGRQARPTPVEHSVRLVAMARRCNLRVIEEAGAWVHDEQSAQVNRLIEQFTAGEIEEAPARKVEIQ</sequence>
<name>A0A7M2WQ17_9BACT</name>
<gene>
    <name evidence="2" type="ORF">IPV69_14525</name>
</gene>
<dbReference type="SUPFAM" id="SSF53474">
    <property type="entry name" value="alpha/beta-Hydrolases"/>
    <property type="match status" value="1"/>
</dbReference>
<dbReference type="EMBL" id="CP063458">
    <property type="protein sequence ID" value="QOV87503.1"/>
    <property type="molecule type" value="Genomic_DNA"/>
</dbReference>
<dbReference type="Gene3D" id="3.40.50.1820">
    <property type="entry name" value="alpha/beta hydrolase"/>
    <property type="match status" value="1"/>
</dbReference>
<dbReference type="AlphaFoldDB" id="A0A7M2WQ17"/>
<keyword evidence="2" id="KW-0378">Hydrolase</keyword>
<evidence type="ECO:0000313" key="3">
    <source>
        <dbReference type="Proteomes" id="UP000593765"/>
    </source>
</evidence>
<dbReference type="PANTHER" id="PTHR46438:SF2">
    <property type="entry name" value="ALPHA_BETA-HYDROLASES SUPERFAMILY PROTEIN"/>
    <property type="match status" value="1"/>
</dbReference>
<dbReference type="Proteomes" id="UP000593765">
    <property type="component" value="Chromosome"/>
</dbReference>
<proteinExistence type="predicted"/>
<protein>
    <submittedName>
        <fullName evidence="2">Alpha/beta fold hydrolase</fullName>
    </submittedName>
</protein>
<dbReference type="InterPro" id="IPR000073">
    <property type="entry name" value="AB_hydrolase_1"/>
</dbReference>
<feature type="domain" description="AB hydrolase-1" evidence="1">
    <location>
        <begin position="24"/>
        <end position="268"/>
    </location>
</feature>
<evidence type="ECO:0000259" key="1">
    <source>
        <dbReference type="Pfam" id="PF12697"/>
    </source>
</evidence>
<evidence type="ECO:0000313" key="2">
    <source>
        <dbReference type="EMBL" id="QOV87503.1"/>
    </source>
</evidence>
<dbReference type="InterPro" id="IPR029058">
    <property type="entry name" value="AB_hydrolase_fold"/>
</dbReference>